<dbReference type="InterPro" id="IPR049813">
    <property type="entry name" value="Elp-1-like_TD"/>
</dbReference>
<dbReference type="AlphaFoldDB" id="A0A9N8HJD3"/>
<accession>A0A9N8HJD3</accession>
<dbReference type="Proteomes" id="UP001153069">
    <property type="component" value="Unassembled WGS sequence"/>
</dbReference>
<dbReference type="CDD" id="cd21931">
    <property type="entry name" value="TD_EMAP-like"/>
    <property type="match status" value="1"/>
</dbReference>
<dbReference type="PANTHER" id="PTHR31245">
    <property type="entry name" value="UBIQUITIN SYSTEM COMPONENT CUE PROTEIN"/>
    <property type="match status" value="1"/>
</dbReference>
<protein>
    <submittedName>
        <fullName evidence="2">Uncharacterized protein</fullName>
    </submittedName>
</protein>
<gene>
    <name evidence="2" type="ORF">SEMRO_759_G198150.1</name>
</gene>
<dbReference type="OrthoDB" id="440455at2759"/>
<proteinExistence type="predicted"/>
<organism evidence="2 3">
    <name type="scientific">Seminavis robusta</name>
    <dbReference type="NCBI Taxonomy" id="568900"/>
    <lineage>
        <taxon>Eukaryota</taxon>
        <taxon>Sar</taxon>
        <taxon>Stramenopiles</taxon>
        <taxon>Ochrophyta</taxon>
        <taxon>Bacillariophyta</taxon>
        <taxon>Bacillariophyceae</taxon>
        <taxon>Bacillariophycidae</taxon>
        <taxon>Naviculales</taxon>
        <taxon>Naviculaceae</taxon>
        <taxon>Seminavis</taxon>
    </lineage>
</organism>
<sequence>MEVASPLTIAHAAAGTKRSLACSPGLMDNPFVTSSMEISDENNNNMQRAFKRRRFLPDSAMAETNDGPTDFPSFMTAAINKNKSIFSSAITASSSNGPSFKRCRQDALSPVQSQGDLERLVETQSNEIECLKSAKANLETSLASLKSEHEKTLNENRILKRAVTIQQERQTQASNDLEAARHFKVNAEDNIRRLEQMIFSLRYHLQAQQTPGNDFMGFQPPDVY</sequence>
<evidence type="ECO:0000313" key="3">
    <source>
        <dbReference type="Proteomes" id="UP001153069"/>
    </source>
</evidence>
<comment type="caution">
    <text evidence="2">The sequence shown here is derived from an EMBL/GenBank/DDBJ whole genome shotgun (WGS) entry which is preliminary data.</text>
</comment>
<keyword evidence="3" id="KW-1185">Reference proteome</keyword>
<reference evidence="2" key="1">
    <citation type="submission" date="2020-06" db="EMBL/GenBank/DDBJ databases">
        <authorList>
            <consortium name="Plant Systems Biology data submission"/>
        </authorList>
    </citation>
    <scope>NUCLEOTIDE SEQUENCE</scope>
    <source>
        <strain evidence="2">D6</strain>
    </source>
</reference>
<dbReference type="EMBL" id="CAICTM010000758">
    <property type="protein sequence ID" value="CAB9516071.1"/>
    <property type="molecule type" value="Genomic_DNA"/>
</dbReference>
<keyword evidence="1" id="KW-0175">Coiled coil</keyword>
<name>A0A9N8HJD3_9STRA</name>
<evidence type="ECO:0000313" key="2">
    <source>
        <dbReference type="EMBL" id="CAB9516071.1"/>
    </source>
</evidence>
<feature type="coiled-coil region" evidence="1">
    <location>
        <begin position="121"/>
        <end position="197"/>
    </location>
</feature>
<dbReference type="PANTHER" id="PTHR31245:SF20">
    <property type="entry name" value="F18B13.13 PROTEIN"/>
    <property type="match status" value="1"/>
</dbReference>
<evidence type="ECO:0000256" key="1">
    <source>
        <dbReference type="SAM" id="Coils"/>
    </source>
</evidence>